<dbReference type="InterPro" id="IPR023621">
    <property type="entry name" value="Ribosomal_eL31_dom_sf"/>
</dbReference>
<dbReference type="InterPro" id="IPR000054">
    <property type="entry name" value="Ribosomal_eL31"/>
</dbReference>
<comment type="caution">
    <text evidence="8">The sequence shown here is derived from an EMBL/GenBank/DDBJ whole genome shotgun (WGS) entry which is preliminary data.</text>
</comment>
<evidence type="ECO:0000313" key="8">
    <source>
        <dbReference type="EMBL" id="CAD7677447.1"/>
    </source>
</evidence>
<evidence type="ECO:0000256" key="5">
    <source>
        <dbReference type="ARBA" id="ARBA00034092"/>
    </source>
</evidence>
<evidence type="ECO:0000256" key="1">
    <source>
        <dbReference type="ARBA" id="ARBA00010808"/>
    </source>
</evidence>
<gene>
    <name evidence="8" type="ORF">NYPRO_LOCUS10245</name>
</gene>
<dbReference type="GO" id="GO:0003735">
    <property type="term" value="F:structural constituent of ribosome"/>
    <property type="evidence" value="ECO:0007669"/>
    <property type="project" value="InterPro"/>
</dbReference>
<dbReference type="Gene3D" id="3.10.440.10">
    <property type="match status" value="1"/>
</dbReference>
<dbReference type="PANTHER" id="PTHR10956:SF0">
    <property type="entry name" value="60S RIBOSOMAL PROTEIN L31"/>
    <property type="match status" value="1"/>
</dbReference>
<dbReference type="PANTHER" id="PTHR10956">
    <property type="entry name" value="60S RIBOSOMAL PROTEIN L31"/>
    <property type="match status" value="1"/>
</dbReference>
<dbReference type="AlphaFoldDB" id="A0A811YQD0"/>
<dbReference type="GO" id="GO:0002181">
    <property type="term" value="P:cytoplasmic translation"/>
    <property type="evidence" value="ECO:0007669"/>
    <property type="project" value="TreeGrafter"/>
</dbReference>
<sequence>MKLYTPIWFINKKVGPGRMAPAKKGGEKKGCSAINKIVTREYTINIHKHIHGVGFKKRAPRALKEIQKFAMKEMGTPDVHIDTRLNKAVWVKGIRNVPYRIRVWLSRKCNKDENSPNKLYKAGYLRTCHHFQKSIDC</sequence>
<evidence type="ECO:0000256" key="6">
    <source>
        <dbReference type="ARBA" id="ARBA00035230"/>
    </source>
</evidence>
<comment type="function">
    <text evidence="5">Component of the large ribosomal subunit. The ribosome is a large ribonucleoprotein complex responsible for the synthesis of proteins in the cell.</text>
</comment>
<dbReference type="CDD" id="cd00463">
    <property type="entry name" value="Ribosomal_L31e"/>
    <property type="match status" value="1"/>
</dbReference>
<evidence type="ECO:0000256" key="3">
    <source>
        <dbReference type="ARBA" id="ARBA00022980"/>
    </source>
</evidence>
<organism evidence="8 9">
    <name type="scientific">Nyctereutes procyonoides</name>
    <name type="common">Raccoon dog</name>
    <name type="synonym">Canis procyonoides</name>
    <dbReference type="NCBI Taxonomy" id="34880"/>
    <lineage>
        <taxon>Eukaryota</taxon>
        <taxon>Metazoa</taxon>
        <taxon>Chordata</taxon>
        <taxon>Craniata</taxon>
        <taxon>Vertebrata</taxon>
        <taxon>Euteleostomi</taxon>
        <taxon>Mammalia</taxon>
        <taxon>Eutheria</taxon>
        <taxon>Laurasiatheria</taxon>
        <taxon>Carnivora</taxon>
        <taxon>Caniformia</taxon>
        <taxon>Canidae</taxon>
        <taxon>Nyctereutes</taxon>
    </lineage>
</organism>
<reference evidence="8" key="1">
    <citation type="submission" date="2020-12" db="EMBL/GenBank/DDBJ databases">
        <authorList>
            <consortium name="Molecular Ecology Group"/>
        </authorList>
    </citation>
    <scope>NUCLEOTIDE SEQUENCE</scope>
    <source>
        <strain evidence="8">TBG_1078</strain>
    </source>
</reference>
<dbReference type="FunFam" id="3.10.440.10:FF:000001">
    <property type="entry name" value="60S ribosomal protein L31"/>
    <property type="match status" value="1"/>
</dbReference>
<dbReference type="Pfam" id="PF01198">
    <property type="entry name" value="Ribosomal_L31e"/>
    <property type="match status" value="1"/>
</dbReference>
<proteinExistence type="inferred from homology"/>
<evidence type="ECO:0000313" key="9">
    <source>
        <dbReference type="Proteomes" id="UP000645828"/>
    </source>
</evidence>
<name>A0A811YQD0_NYCPR</name>
<evidence type="ECO:0000256" key="4">
    <source>
        <dbReference type="ARBA" id="ARBA00023274"/>
    </source>
</evidence>
<dbReference type="SUPFAM" id="SSF54575">
    <property type="entry name" value="Ribosomal protein L31e"/>
    <property type="match status" value="1"/>
</dbReference>
<keyword evidence="4" id="KW-0687">Ribonucleoprotein</keyword>
<evidence type="ECO:0000256" key="7">
    <source>
        <dbReference type="ARBA" id="ARBA00035337"/>
    </source>
</evidence>
<dbReference type="Proteomes" id="UP000645828">
    <property type="component" value="Unassembled WGS sequence"/>
</dbReference>
<dbReference type="SMART" id="SM01380">
    <property type="entry name" value="Ribosomal_L31e"/>
    <property type="match status" value="1"/>
</dbReference>
<keyword evidence="9" id="KW-1185">Reference proteome</keyword>
<protein>
    <recommendedName>
        <fullName evidence="6">Large ribosomal subunit protein eL31</fullName>
    </recommendedName>
    <alternativeName>
        <fullName evidence="7">60S ribosomal protein L31</fullName>
    </alternativeName>
</protein>
<keyword evidence="3" id="KW-0689">Ribosomal protein</keyword>
<evidence type="ECO:0000256" key="2">
    <source>
        <dbReference type="ARBA" id="ARBA00011133"/>
    </source>
</evidence>
<dbReference type="EMBL" id="CAJHUB010000678">
    <property type="protein sequence ID" value="CAD7677447.1"/>
    <property type="molecule type" value="Genomic_DNA"/>
</dbReference>
<accession>A0A811YQD0</accession>
<comment type="subunit">
    <text evidence="2">Component of the large ribosomal subunit.</text>
</comment>
<dbReference type="GO" id="GO:0022625">
    <property type="term" value="C:cytosolic large ribosomal subunit"/>
    <property type="evidence" value="ECO:0007669"/>
    <property type="project" value="TreeGrafter"/>
</dbReference>
<comment type="similarity">
    <text evidence="1">Belongs to the eukaryotic ribosomal protein eL31 family.</text>
</comment>